<dbReference type="Pfam" id="PF00015">
    <property type="entry name" value="MCPsignal"/>
    <property type="match status" value="1"/>
</dbReference>
<dbReference type="CDD" id="cd11386">
    <property type="entry name" value="MCP_signal"/>
    <property type="match status" value="1"/>
</dbReference>
<dbReference type="PRINTS" id="PR00260">
    <property type="entry name" value="CHEMTRNSDUCR"/>
</dbReference>
<organism evidence="7 8">
    <name type="scientific">Ramlibacter pallidus</name>
    <dbReference type="NCBI Taxonomy" id="2780087"/>
    <lineage>
        <taxon>Bacteria</taxon>
        <taxon>Pseudomonadati</taxon>
        <taxon>Pseudomonadota</taxon>
        <taxon>Betaproteobacteria</taxon>
        <taxon>Burkholderiales</taxon>
        <taxon>Comamonadaceae</taxon>
        <taxon>Ramlibacter</taxon>
    </lineage>
</organism>
<proteinExistence type="inferred from homology"/>
<feature type="domain" description="HAMP" evidence="6">
    <location>
        <begin position="209"/>
        <end position="261"/>
    </location>
</feature>
<reference evidence="7 8" key="1">
    <citation type="submission" date="2020-10" db="EMBL/GenBank/DDBJ databases">
        <title>Ramlibacter sp. HM2 16S ribosomal RNA gene Genome sequencing and assembly.</title>
        <authorList>
            <person name="Kang M."/>
        </authorList>
    </citation>
    <scope>NUCLEOTIDE SEQUENCE [LARGE SCALE GENOMIC DNA]</scope>
    <source>
        <strain evidence="7 8">HM2</strain>
    </source>
</reference>
<evidence type="ECO:0000259" key="5">
    <source>
        <dbReference type="PROSITE" id="PS50111"/>
    </source>
</evidence>
<feature type="domain" description="Methyl-accepting transducer" evidence="5">
    <location>
        <begin position="266"/>
        <end position="495"/>
    </location>
</feature>
<dbReference type="PANTHER" id="PTHR43531:SF14">
    <property type="entry name" value="METHYL-ACCEPTING CHEMOTAXIS PROTEIN I-RELATED"/>
    <property type="match status" value="1"/>
</dbReference>
<protein>
    <submittedName>
        <fullName evidence="7">MCP four helix bundle domain-containing protein</fullName>
    </submittedName>
</protein>
<dbReference type="InterPro" id="IPR024478">
    <property type="entry name" value="HlyB_4HB_MCP"/>
</dbReference>
<dbReference type="Proteomes" id="UP000806285">
    <property type="component" value="Unassembled WGS sequence"/>
</dbReference>
<keyword evidence="4" id="KW-0472">Membrane</keyword>
<evidence type="ECO:0000256" key="2">
    <source>
        <dbReference type="ARBA" id="ARBA00029447"/>
    </source>
</evidence>
<dbReference type="SUPFAM" id="SSF58104">
    <property type="entry name" value="Methyl-accepting chemotaxis protein (MCP) signaling domain"/>
    <property type="match status" value="1"/>
</dbReference>
<evidence type="ECO:0000256" key="1">
    <source>
        <dbReference type="ARBA" id="ARBA00022481"/>
    </source>
</evidence>
<dbReference type="Gene3D" id="1.10.287.950">
    <property type="entry name" value="Methyl-accepting chemotaxis protein"/>
    <property type="match status" value="1"/>
</dbReference>
<keyword evidence="3" id="KW-0807">Transducer</keyword>
<evidence type="ECO:0000256" key="4">
    <source>
        <dbReference type="SAM" id="Phobius"/>
    </source>
</evidence>
<comment type="similarity">
    <text evidence="2">Belongs to the methyl-accepting chemotaxis (MCP) protein family.</text>
</comment>
<dbReference type="SMART" id="SM00304">
    <property type="entry name" value="HAMP"/>
    <property type="match status" value="1"/>
</dbReference>
<dbReference type="InterPro" id="IPR003660">
    <property type="entry name" value="HAMP_dom"/>
</dbReference>
<keyword evidence="4" id="KW-0812">Transmembrane</keyword>
<dbReference type="Pfam" id="PF12729">
    <property type="entry name" value="4HB_MCP_1"/>
    <property type="match status" value="1"/>
</dbReference>
<evidence type="ECO:0000259" key="6">
    <source>
        <dbReference type="PROSITE" id="PS50885"/>
    </source>
</evidence>
<feature type="transmembrane region" description="Helical" evidence="4">
    <location>
        <begin position="185"/>
        <end position="207"/>
    </location>
</feature>
<dbReference type="CDD" id="cd06225">
    <property type="entry name" value="HAMP"/>
    <property type="match status" value="1"/>
</dbReference>
<keyword evidence="4" id="KW-1133">Transmembrane helix</keyword>
<dbReference type="EMBL" id="JADDIV010000004">
    <property type="protein sequence ID" value="MBE7368791.1"/>
    <property type="molecule type" value="Genomic_DNA"/>
</dbReference>
<dbReference type="SMART" id="SM00283">
    <property type="entry name" value="MA"/>
    <property type="match status" value="1"/>
</dbReference>
<comment type="caution">
    <text evidence="7">The sequence shown here is derived from an EMBL/GenBank/DDBJ whole genome shotgun (WGS) entry which is preliminary data.</text>
</comment>
<evidence type="ECO:0000313" key="8">
    <source>
        <dbReference type="Proteomes" id="UP000806285"/>
    </source>
</evidence>
<keyword evidence="1" id="KW-0488">Methylation</keyword>
<dbReference type="InterPro" id="IPR004090">
    <property type="entry name" value="Chemotax_Me-accpt_rcpt"/>
</dbReference>
<dbReference type="InterPro" id="IPR004089">
    <property type="entry name" value="MCPsignal_dom"/>
</dbReference>
<accession>A0ABR9S5P3</accession>
<dbReference type="PANTHER" id="PTHR43531">
    <property type="entry name" value="PROTEIN ICFG"/>
    <property type="match status" value="1"/>
</dbReference>
<evidence type="ECO:0000256" key="3">
    <source>
        <dbReference type="PROSITE-ProRule" id="PRU00284"/>
    </source>
</evidence>
<dbReference type="Pfam" id="PF00672">
    <property type="entry name" value="HAMP"/>
    <property type="match status" value="1"/>
</dbReference>
<dbReference type="RefSeq" id="WP_193677415.1">
    <property type="nucleotide sequence ID" value="NZ_JADDIV010000004.1"/>
</dbReference>
<evidence type="ECO:0000313" key="7">
    <source>
        <dbReference type="EMBL" id="MBE7368791.1"/>
    </source>
</evidence>
<dbReference type="PROSITE" id="PS50111">
    <property type="entry name" value="CHEMOTAXIS_TRANSDUC_2"/>
    <property type="match status" value="1"/>
</dbReference>
<dbReference type="InterPro" id="IPR051310">
    <property type="entry name" value="MCP_chemotaxis"/>
</dbReference>
<name>A0ABR9S5P3_9BURK</name>
<keyword evidence="8" id="KW-1185">Reference proteome</keyword>
<dbReference type="PROSITE" id="PS50885">
    <property type="entry name" value="HAMP"/>
    <property type="match status" value="1"/>
</dbReference>
<sequence length="551" mass="57701">MKVWHKMLVAPVVAIVFLLALGGISIYMMARQGLAVKTLIQDRGGAMTLALTSSQEVSQAQSGTYRLLAGLQEAGPDKAREMLAAQNKRMDEVTRKVREFGARPQLLAEERALVEAILPKLAASRQATQAAVDASLADPEAGKAAMKAADASFQDIIATFNALVDVQRKLADASSTAAAADFRNMVVSLVGIALFAAATALLVAILMGRAVARPIRTAMDAAGAIARGDLASDLEVRGRDETAELLRAQGRMKQELRQLVGEVVAGARSVAETSAQIAQGNLDLSQRTEMQAGTLEETASSMEELTSTVHQNAENARAASQLAVDASEVARKGGAVVGQVVSTMTGISDSSKRIADIIGVIDGIAFQTNILALNAAVEAARAGEQGRGFAVVAAEVRNLAQRSAAAAREIKGLIGESVDKVEAGTRLVDDAGRTMEEIVASVKKVSDLISEIAAASQEQSSGIAQVNVAITQMDQVVQQNASLVEEASAATESMKEQAGALLRTVSRFDLGALHVQPVEKRRQLLAVEGAAQGTNGGGARPFSMELTTRRV</sequence>
<gene>
    <name evidence="7" type="ORF">IM787_14615</name>
</gene>